<evidence type="ECO:0000256" key="14">
    <source>
        <dbReference type="ARBA" id="ARBA00023306"/>
    </source>
</evidence>
<comment type="subunit">
    <text evidence="17">Interacts with AURKA, AURKB, BIRC5 and INCENP. May be a component of the CPC at least composed of BIRC5/survivin, CDCA8/borealin, INCENP and AURKB/Aurora-B.</text>
</comment>
<dbReference type="GO" id="GO:0000281">
    <property type="term" value="P:mitotic cytokinesis"/>
    <property type="evidence" value="ECO:0007669"/>
    <property type="project" value="TreeGrafter"/>
</dbReference>
<protein>
    <recommendedName>
        <fullName evidence="18">Protein JTB</fullName>
    </recommendedName>
</protein>
<keyword evidence="6" id="KW-0132">Cell division</keyword>
<evidence type="ECO:0000256" key="16">
    <source>
        <dbReference type="ARBA" id="ARBA00060886"/>
    </source>
</evidence>
<keyword evidence="21" id="KW-1185">Reference proteome</keyword>
<organism evidence="21 22">
    <name type="scientific">Petromyzon marinus</name>
    <name type="common">Sea lamprey</name>
    <dbReference type="NCBI Taxonomy" id="7757"/>
    <lineage>
        <taxon>Eukaryota</taxon>
        <taxon>Metazoa</taxon>
        <taxon>Chordata</taxon>
        <taxon>Craniata</taxon>
        <taxon>Vertebrata</taxon>
        <taxon>Cyclostomata</taxon>
        <taxon>Hyperoartia</taxon>
        <taxon>Petromyzontiformes</taxon>
        <taxon>Petromyzontidae</taxon>
        <taxon>Petromyzon</taxon>
    </lineage>
</organism>
<feature type="chain" id="PRO_5042585401" description="Protein JTB" evidence="20">
    <location>
        <begin position="33"/>
        <end position="145"/>
    </location>
</feature>
<dbReference type="Gene3D" id="3.30.720.220">
    <property type="match status" value="1"/>
</dbReference>
<dbReference type="PANTHER" id="PTHR13041:SF3">
    <property type="entry name" value="PROTEIN JTB"/>
    <property type="match status" value="1"/>
</dbReference>
<dbReference type="InterPro" id="IPR008657">
    <property type="entry name" value="JTB"/>
</dbReference>
<evidence type="ECO:0000256" key="11">
    <source>
        <dbReference type="ARBA" id="ARBA00023128"/>
    </source>
</evidence>
<accession>A0AAJ7U8U0</accession>
<keyword evidence="14" id="KW-0131">Cell cycle</keyword>
<dbReference type="Pfam" id="PF05439">
    <property type="entry name" value="JTB"/>
    <property type="match status" value="1"/>
</dbReference>
<dbReference type="GO" id="GO:0005739">
    <property type="term" value="C:mitochondrion"/>
    <property type="evidence" value="ECO:0007669"/>
    <property type="project" value="UniProtKB-SubCell"/>
</dbReference>
<evidence type="ECO:0000256" key="6">
    <source>
        <dbReference type="ARBA" id="ARBA00022618"/>
    </source>
</evidence>
<evidence type="ECO:0000256" key="10">
    <source>
        <dbReference type="ARBA" id="ARBA00022989"/>
    </source>
</evidence>
<feature type="transmembrane region" description="Helical" evidence="19">
    <location>
        <begin position="104"/>
        <end position="125"/>
    </location>
</feature>
<evidence type="ECO:0000256" key="3">
    <source>
        <dbReference type="ARBA" id="ARBA00004300"/>
    </source>
</evidence>
<dbReference type="PANTHER" id="PTHR13041">
    <property type="entry name" value="JTB PROTEIN-RELATED"/>
    <property type="match status" value="1"/>
</dbReference>
<gene>
    <name evidence="22" type="primary">LOC116955036</name>
</gene>
<keyword evidence="8 20" id="KW-0732">Signal</keyword>
<dbReference type="GO" id="GO:0030496">
    <property type="term" value="C:midbody"/>
    <property type="evidence" value="ECO:0007669"/>
    <property type="project" value="TreeGrafter"/>
</dbReference>
<comment type="function">
    <text evidence="15">Required for normal cytokinesis during mitosis. Plays a role in the regulation of cell proliferation. May be a component of the chromosomal passenger complex (CPC), a complex that acts as a key regulator of mitosis. The CPC complex has essential functions at the centromere in ensuring correct chromosome alignment and segregation and is required for chromatin-induced microtubule stabilization and spindle assembly. Increases AURKB activity. Inhibits apoptosis induced by TGFB1. Overexpression induces swelling of mitochondria and reduces mitochondrial membrane potential.</text>
</comment>
<evidence type="ECO:0000256" key="13">
    <source>
        <dbReference type="ARBA" id="ARBA00023212"/>
    </source>
</evidence>
<evidence type="ECO:0000256" key="19">
    <source>
        <dbReference type="SAM" id="Phobius"/>
    </source>
</evidence>
<evidence type="ECO:0000256" key="18">
    <source>
        <dbReference type="ARBA" id="ARBA00068227"/>
    </source>
</evidence>
<keyword evidence="5" id="KW-0963">Cytoplasm</keyword>
<keyword evidence="9" id="KW-0498">Mitosis</keyword>
<evidence type="ECO:0000256" key="8">
    <source>
        <dbReference type="ARBA" id="ARBA00022729"/>
    </source>
</evidence>
<keyword evidence="7 19" id="KW-0812">Transmembrane</keyword>
<evidence type="ECO:0000256" key="1">
    <source>
        <dbReference type="ARBA" id="ARBA00004173"/>
    </source>
</evidence>
<dbReference type="FunFam" id="3.30.720.220:FF:000001">
    <property type="entry name" value="Jumping translocation breakpoint"/>
    <property type="match status" value="1"/>
</dbReference>
<evidence type="ECO:0000256" key="12">
    <source>
        <dbReference type="ARBA" id="ARBA00023136"/>
    </source>
</evidence>
<evidence type="ECO:0000256" key="7">
    <source>
        <dbReference type="ARBA" id="ARBA00022692"/>
    </source>
</evidence>
<evidence type="ECO:0000313" key="22">
    <source>
        <dbReference type="RefSeq" id="XP_032831865.1"/>
    </source>
</evidence>
<evidence type="ECO:0000256" key="4">
    <source>
        <dbReference type="ARBA" id="ARBA00004479"/>
    </source>
</evidence>
<keyword evidence="10 19" id="KW-1133">Transmembrane helix</keyword>
<evidence type="ECO:0000256" key="20">
    <source>
        <dbReference type="SAM" id="SignalP"/>
    </source>
</evidence>
<comment type="similarity">
    <text evidence="16">Belongs to the JTB family.</text>
</comment>
<keyword evidence="12 19" id="KW-0472">Membrane</keyword>
<keyword evidence="13" id="KW-0206">Cytoskeleton</keyword>
<comment type="subcellular location">
    <subcellularLocation>
        <location evidence="3">Cytoplasm</location>
        <location evidence="3">Cytoskeleton</location>
        <location evidence="3">Microtubule organizing center</location>
        <location evidence="3">Centrosome</location>
    </subcellularLocation>
    <subcellularLocation>
        <location evidence="2">Cytoplasm</location>
        <location evidence="2">Cytoskeleton</location>
        <location evidence="2">Spindle</location>
    </subcellularLocation>
    <subcellularLocation>
        <location evidence="4">Membrane</location>
        <topology evidence="4">Single-pass type I membrane protein</topology>
    </subcellularLocation>
    <subcellularLocation>
        <location evidence="1">Mitochondrion</location>
    </subcellularLocation>
</comment>
<evidence type="ECO:0000256" key="9">
    <source>
        <dbReference type="ARBA" id="ARBA00022776"/>
    </source>
</evidence>
<proteinExistence type="inferred from homology"/>
<name>A0AAJ7U8U0_PETMA</name>
<dbReference type="GO" id="GO:0016020">
    <property type="term" value="C:membrane"/>
    <property type="evidence" value="ECO:0007669"/>
    <property type="project" value="UniProtKB-SubCell"/>
</dbReference>
<dbReference type="KEGG" id="pmrn:116955036"/>
<evidence type="ECO:0000256" key="5">
    <source>
        <dbReference type="ARBA" id="ARBA00022490"/>
    </source>
</evidence>
<dbReference type="GO" id="GO:0005813">
    <property type="term" value="C:centrosome"/>
    <property type="evidence" value="ECO:0007669"/>
    <property type="project" value="UniProtKB-SubCell"/>
</dbReference>
<sequence length="145" mass="15929">MRGWEPGPLPLLLPLLLAAFGAELGLTRVADAASVRGSLVAVTPLPCWALEEYRTVQPCTPCSDFQSTAMEACVATGFVEKLSCVDSHKDEFRSCRSVTAEERAFWRFELVVVGVGAVLALAVTLRHRRLDRIASDKVRRQIESL</sequence>
<dbReference type="RefSeq" id="XP_032831865.1">
    <property type="nucleotide sequence ID" value="XM_032975974.1"/>
</dbReference>
<reference evidence="22" key="1">
    <citation type="submission" date="2025-08" db="UniProtKB">
        <authorList>
            <consortium name="RefSeq"/>
        </authorList>
    </citation>
    <scope>IDENTIFICATION</scope>
    <source>
        <tissue evidence="22">Sperm</tissue>
    </source>
</reference>
<evidence type="ECO:0000313" key="21">
    <source>
        <dbReference type="Proteomes" id="UP001318040"/>
    </source>
</evidence>
<feature type="signal peptide" evidence="20">
    <location>
        <begin position="1"/>
        <end position="32"/>
    </location>
</feature>
<evidence type="ECO:0000256" key="17">
    <source>
        <dbReference type="ARBA" id="ARBA00063184"/>
    </source>
</evidence>
<evidence type="ECO:0000256" key="2">
    <source>
        <dbReference type="ARBA" id="ARBA00004186"/>
    </source>
</evidence>
<keyword evidence="11" id="KW-0496">Mitochondrion</keyword>
<evidence type="ECO:0000256" key="15">
    <source>
        <dbReference type="ARBA" id="ARBA00058368"/>
    </source>
</evidence>
<dbReference type="AlphaFoldDB" id="A0AAJ7U8U0"/>
<dbReference type="GO" id="GO:0005819">
    <property type="term" value="C:spindle"/>
    <property type="evidence" value="ECO:0007669"/>
    <property type="project" value="UniProtKB-SubCell"/>
</dbReference>
<dbReference type="Proteomes" id="UP001318040">
    <property type="component" value="Chromosome 57"/>
</dbReference>